<keyword evidence="1" id="KW-0812">Transmembrane</keyword>
<dbReference type="AlphaFoldDB" id="A0A061SB25"/>
<sequence length="115" mass="13052">DLFAAYLDQDIFCIFEKGNFEYNTSYLRTLFCFSVMILFRGVLKRVKSCFSEPTLANSHTNVCFGQESLCPVEDDTISRPCTSLIIGSSAEAVVQHRTIRPPDRNLLLEKAEHNP</sequence>
<feature type="non-terminal residue" evidence="2">
    <location>
        <position position="1"/>
    </location>
</feature>
<gene>
    <name evidence="2" type="ORF">TSPGSL018_10762</name>
</gene>
<proteinExistence type="predicted"/>
<feature type="transmembrane region" description="Helical" evidence="1">
    <location>
        <begin position="25"/>
        <end position="43"/>
    </location>
</feature>
<evidence type="ECO:0000313" key="2">
    <source>
        <dbReference type="EMBL" id="JAC80229.1"/>
    </source>
</evidence>
<dbReference type="EMBL" id="GBEZ01005039">
    <property type="protein sequence ID" value="JAC80229.1"/>
    <property type="molecule type" value="Transcribed_RNA"/>
</dbReference>
<reference evidence="2" key="1">
    <citation type="submission" date="2014-05" db="EMBL/GenBank/DDBJ databases">
        <title>The transcriptome of the halophilic microalga Tetraselmis sp. GSL018 isolated from the Great Salt Lake, Utah.</title>
        <authorList>
            <person name="Jinkerson R.E."/>
            <person name="D'Adamo S."/>
            <person name="Posewitz M.C."/>
        </authorList>
    </citation>
    <scope>NUCLEOTIDE SEQUENCE</scope>
    <source>
        <strain evidence="2">GSL018</strain>
    </source>
</reference>
<evidence type="ECO:0000256" key="1">
    <source>
        <dbReference type="SAM" id="Phobius"/>
    </source>
</evidence>
<name>A0A061SB25_9CHLO</name>
<keyword evidence="1" id="KW-1133">Transmembrane helix</keyword>
<accession>A0A061SB25</accession>
<keyword evidence="1" id="KW-0472">Membrane</keyword>
<protein>
    <submittedName>
        <fullName evidence="2">Uncharacterized protein</fullName>
    </submittedName>
</protein>
<organism evidence="2">
    <name type="scientific">Tetraselmis sp. GSL018</name>
    <dbReference type="NCBI Taxonomy" id="582737"/>
    <lineage>
        <taxon>Eukaryota</taxon>
        <taxon>Viridiplantae</taxon>
        <taxon>Chlorophyta</taxon>
        <taxon>core chlorophytes</taxon>
        <taxon>Chlorodendrophyceae</taxon>
        <taxon>Chlorodendrales</taxon>
        <taxon>Chlorodendraceae</taxon>
        <taxon>Tetraselmis</taxon>
    </lineage>
</organism>